<gene>
    <name evidence="1" type="ORF">ACFOW7_02905</name>
</gene>
<proteinExistence type="predicted"/>
<protein>
    <recommendedName>
        <fullName evidence="3">PIN domain-containing protein</fullName>
    </recommendedName>
</protein>
<organism evidence="1 2">
    <name type="scientific">Chitinimonas lacunae</name>
    <dbReference type="NCBI Taxonomy" id="1963018"/>
    <lineage>
        <taxon>Bacteria</taxon>
        <taxon>Pseudomonadati</taxon>
        <taxon>Pseudomonadota</taxon>
        <taxon>Betaproteobacteria</taxon>
        <taxon>Neisseriales</taxon>
        <taxon>Chitinibacteraceae</taxon>
        <taxon>Chitinimonas</taxon>
    </lineage>
</organism>
<keyword evidence="2" id="KW-1185">Reference proteome</keyword>
<reference evidence="2" key="1">
    <citation type="journal article" date="2019" name="Int. J. Syst. Evol. Microbiol.">
        <title>The Global Catalogue of Microorganisms (GCM) 10K type strain sequencing project: providing services to taxonomists for standard genome sequencing and annotation.</title>
        <authorList>
            <consortium name="The Broad Institute Genomics Platform"/>
            <consortium name="The Broad Institute Genome Sequencing Center for Infectious Disease"/>
            <person name="Wu L."/>
            <person name="Ma J."/>
        </authorList>
    </citation>
    <scope>NUCLEOTIDE SEQUENCE [LARGE SCALE GENOMIC DNA]</scope>
    <source>
        <strain evidence="2">LMG 29894</strain>
    </source>
</reference>
<dbReference type="Proteomes" id="UP001595791">
    <property type="component" value="Unassembled WGS sequence"/>
</dbReference>
<dbReference type="RefSeq" id="WP_378160825.1">
    <property type="nucleotide sequence ID" value="NZ_JBHSBU010000001.1"/>
</dbReference>
<name>A0ABV8MMR1_9NEIS</name>
<evidence type="ECO:0008006" key="3">
    <source>
        <dbReference type="Google" id="ProtNLM"/>
    </source>
</evidence>
<evidence type="ECO:0000313" key="1">
    <source>
        <dbReference type="EMBL" id="MFC4158302.1"/>
    </source>
</evidence>
<sequence length="192" mass="22227">MELPRITIDRNVIFAAEKEEDCTEAARELFRLHNDQTIQICISSANLVENNKEGKDIVPEGEWLAYCERIGLIKPQMLDYPFCWEMGSWGHTSATEEGWALEEEIHAILSPQEPLDLCAELQDPKTQRKVRNAKGDVFALWSHIWYDNDYFVTIDGGFHRNLERINAMTSSKLARPVKMMRPDEMVFLLINL</sequence>
<dbReference type="EMBL" id="JBHSBU010000001">
    <property type="protein sequence ID" value="MFC4158302.1"/>
    <property type="molecule type" value="Genomic_DNA"/>
</dbReference>
<comment type="caution">
    <text evidence="1">The sequence shown here is derived from an EMBL/GenBank/DDBJ whole genome shotgun (WGS) entry which is preliminary data.</text>
</comment>
<accession>A0ABV8MMR1</accession>
<evidence type="ECO:0000313" key="2">
    <source>
        <dbReference type="Proteomes" id="UP001595791"/>
    </source>
</evidence>